<evidence type="ECO:0000313" key="3">
    <source>
        <dbReference type="EMBL" id="KAK7450570.1"/>
    </source>
</evidence>
<accession>A0ABR1J599</accession>
<keyword evidence="2" id="KW-0732">Signal</keyword>
<evidence type="ECO:0000256" key="2">
    <source>
        <dbReference type="SAM" id="SignalP"/>
    </source>
</evidence>
<evidence type="ECO:0000256" key="1">
    <source>
        <dbReference type="SAM" id="MobiDB-lite"/>
    </source>
</evidence>
<feature type="compositionally biased region" description="Low complexity" evidence="1">
    <location>
        <begin position="39"/>
        <end position="90"/>
    </location>
</feature>
<protein>
    <submittedName>
        <fullName evidence="3">Uncharacterized protein</fullName>
    </submittedName>
</protein>
<feature type="region of interest" description="Disordered" evidence="1">
    <location>
        <begin position="39"/>
        <end position="93"/>
    </location>
</feature>
<feature type="chain" id="PRO_5046342813" evidence="2">
    <location>
        <begin position="23"/>
        <end position="321"/>
    </location>
</feature>
<keyword evidence="4" id="KW-1185">Reference proteome</keyword>
<name>A0ABR1J599_9AGAR</name>
<organism evidence="3 4">
    <name type="scientific">Marasmiellus scandens</name>
    <dbReference type="NCBI Taxonomy" id="2682957"/>
    <lineage>
        <taxon>Eukaryota</taxon>
        <taxon>Fungi</taxon>
        <taxon>Dikarya</taxon>
        <taxon>Basidiomycota</taxon>
        <taxon>Agaricomycotina</taxon>
        <taxon>Agaricomycetes</taxon>
        <taxon>Agaricomycetidae</taxon>
        <taxon>Agaricales</taxon>
        <taxon>Marasmiineae</taxon>
        <taxon>Omphalotaceae</taxon>
        <taxon>Marasmiellus</taxon>
    </lineage>
</organism>
<comment type="caution">
    <text evidence="3">The sequence shown here is derived from an EMBL/GenBank/DDBJ whole genome shotgun (WGS) entry which is preliminary data.</text>
</comment>
<evidence type="ECO:0000313" key="4">
    <source>
        <dbReference type="Proteomes" id="UP001498398"/>
    </source>
</evidence>
<reference evidence="3 4" key="1">
    <citation type="submission" date="2024-01" db="EMBL/GenBank/DDBJ databases">
        <title>A draft genome for the cacao thread blight pathogen Marasmiellus scandens.</title>
        <authorList>
            <person name="Baruah I.K."/>
            <person name="Leung J."/>
            <person name="Bukari Y."/>
            <person name="Amoako-Attah I."/>
            <person name="Meinhardt L.W."/>
            <person name="Bailey B.A."/>
            <person name="Cohen S.P."/>
        </authorList>
    </citation>
    <scope>NUCLEOTIDE SEQUENCE [LARGE SCALE GENOMIC DNA]</scope>
    <source>
        <strain evidence="3 4">GH-19</strain>
    </source>
</reference>
<feature type="signal peptide" evidence="2">
    <location>
        <begin position="1"/>
        <end position="22"/>
    </location>
</feature>
<gene>
    <name evidence="3" type="ORF">VKT23_012879</name>
</gene>
<dbReference type="EMBL" id="JBANRG010000033">
    <property type="protein sequence ID" value="KAK7450570.1"/>
    <property type="molecule type" value="Genomic_DNA"/>
</dbReference>
<proteinExistence type="predicted"/>
<dbReference type="Proteomes" id="UP001498398">
    <property type="component" value="Unassembled WGS sequence"/>
</dbReference>
<sequence>MRISVRVLSITLALTLIQLVAGAPVEELQAGDFVKRVTTKSTTTARTKTSSVRATTTSSVKSSKSSSLSPTKTSTGSSSSVSPTSGTKKTCPAIKTVLSKSSKGKRAGVTHPPGKSNVALFHGTEDPRSVAALQRGVDLSVIKDGDYHSTAVDGVDGGFYLTDSIVAAAQFACRKLPETKKVYVLEFQWNGASLPVKDYQDGAEYQTFLSYEKHEDATTRNAALDKVMKDNAMISGPMNAAGDEYLSKYFWQYAVIKQQAATNNLRFVKTYEISCSAIPIGDDVNDQVYSAGQKSNPSFEQMAQYVTQCEGEYNWNAAVRT</sequence>